<dbReference type="Pfam" id="PF03103">
    <property type="entry name" value="DUF243"/>
    <property type="match status" value="1"/>
</dbReference>
<dbReference type="GO" id="GO:0062129">
    <property type="term" value="C:chitin-based extracellular matrix"/>
    <property type="evidence" value="ECO:0007669"/>
    <property type="project" value="TreeGrafter"/>
</dbReference>
<dbReference type="EnsemblMetazoa" id="PPAI002105-RA">
    <property type="protein sequence ID" value="PPAI002105-PA"/>
    <property type="gene ID" value="PPAI002105"/>
</dbReference>
<feature type="domain" description="DUF243" evidence="1">
    <location>
        <begin position="31"/>
        <end position="93"/>
    </location>
</feature>
<organism evidence="2 3">
    <name type="scientific">Phlebotomus papatasi</name>
    <name type="common">Sandfly</name>
    <dbReference type="NCBI Taxonomy" id="29031"/>
    <lineage>
        <taxon>Eukaryota</taxon>
        <taxon>Metazoa</taxon>
        <taxon>Ecdysozoa</taxon>
        <taxon>Arthropoda</taxon>
        <taxon>Hexapoda</taxon>
        <taxon>Insecta</taxon>
        <taxon>Pterygota</taxon>
        <taxon>Neoptera</taxon>
        <taxon>Endopterygota</taxon>
        <taxon>Diptera</taxon>
        <taxon>Nematocera</taxon>
        <taxon>Psychodoidea</taxon>
        <taxon>Psychodidae</taxon>
        <taxon>Phlebotomus</taxon>
        <taxon>Phlebotomus</taxon>
    </lineage>
</organism>
<dbReference type="VEuPathDB" id="VectorBase:PPAI002105"/>
<evidence type="ECO:0000313" key="3">
    <source>
        <dbReference type="Proteomes" id="UP000092462"/>
    </source>
</evidence>
<dbReference type="AlphaFoldDB" id="A0A1B0EVL2"/>
<evidence type="ECO:0000259" key="1">
    <source>
        <dbReference type="SMART" id="SM00690"/>
    </source>
</evidence>
<dbReference type="VEuPathDB" id="VectorBase:PPAPM1_003049"/>
<dbReference type="SMART" id="SM00690">
    <property type="entry name" value="DM5"/>
    <property type="match status" value="1"/>
</dbReference>
<dbReference type="GO" id="GO:0040003">
    <property type="term" value="P:chitin-based cuticle development"/>
    <property type="evidence" value="ECO:0007669"/>
    <property type="project" value="TreeGrafter"/>
</dbReference>
<keyword evidence="3" id="KW-1185">Reference proteome</keyword>
<proteinExistence type="predicted"/>
<protein>
    <recommendedName>
        <fullName evidence="1">DUF243 domain-containing protein</fullName>
    </recommendedName>
</protein>
<name>A0A1B0EVL2_PHLPP</name>
<dbReference type="GO" id="GO:0008010">
    <property type="term" value="F:structural constituent of chitin-based larval cuticle"/>
    <property type="evidence" value="ECO:0007669"/>
    <property type="project" value="TreeGrafter"/>
</dbReference>
<dbReference type="EMBL" id="AJVK01023914">
    <property type="status" value="NOT_ANNOTATED_CDS"/>
    <property type="molecule type" value="Genomic_DNA"/>
</dbReference>
<dbReference type="EMBL" id="AJVK01023915">
    <property type="status" value="NOT_ANNOTATED_CDS"/>
    <property type="molecule type" value="Genomic_DNA"/>
</dbReference>
<dbReference type="Proteomes" id="UP000092462">
    <property type="component" value="Unassembled WGS sequence"/>
</dbReference>
<reference evidence="2" key="1">
    <citation type="submission" date="2022-08" db="UniProtKB">
        <authorList>
            <consortium name="EnsemblMetazoa"/>
        </authorList>
    </citation>
    <scope>IDENTIFICATION</scope>
    <source>
        <strain evidence="2">Israel</strain>
    </source>
</reference>
<dbReference type="EMBL" id="AJVK01023916">
    <property type="status" value="NOT_ANNOTATED_CDS"/>
    <property type="molecule type" value="Genomic_DNA"/>
</dbReference>
<dbReference type="PANTHER" id="PTHR31927">
    <property type="entry name" value="FI07246P-RELATED-RELATED"/>
    <property type="match status" value="1"/>
</dbReference>
<dbReference type="InterPro" id="IPR004145">
    <property type="entry name" value="DUF243"/>
</dbReference>
<accession>A0A1B0EVL2</accession>
<sequence>MSLGCFYDVGGWTRISAAATFGQQASRQYTPEVQKHIYVHVPPPDHEVLPAPRVVTYDRPVKHYKIIFIKAPSPTPQQQPVLPAPPMNYRGTPYCVCGRETRDAVDASPVATFP</sequence>
<evidence type="ECO:0000313" key="2">
    <source>
        <dbReference type="EnsemblMetazoa" id="PPAI002105-PA"/>
    </source>
</evidence>